<dbReference type="HOGENOM" id="CLU_093491_0_0_7"/>
<dbReference type="AlphaFoldDB" id="A8ZRS0"/>
<dbReference type="EMBL" id="CP000859">
    <property type="protein sequence ID" value="ABW65837.1"/>
    <property type="molecule type" value="Genomic_DNA"/>
</dbReference>
<keyword evidence="1" id="KW-0732">Signal</keyword>
<evidence type="ECO:0000313" key="2">
    <source>
        <dbReference type="EMBL" id="ABW65837.1"/>
    </source>
</evidence>
<feature type="signal peptide" evidence="1">
    <location>
        <begin position="1"/>
        <end position="22"/>
    </location>
</feature>
<evidence type="ECO:0000313" key="3">
    <source>
        <dbReference type="Proteomes" id="UP000008561"/>
    </source>
</evidence>
<dbReference type="KEGG" id="dol:Dole_0027"/>
<evidence type="ECO:0008006" key="4">
    <source>
        <dbReference type="Google" id="ProtNLM"/>
    </source>
</evidence>
<dbReference type="NCBIfam" id="TIGR04219">
    <property type="entry name" value="OMP_w_GlyGly"/>
    <property type="match status" value="1"/>
</dbReference>
<accession>A8ZRS0</accession>
<dbReference type="OrthoDB" id="11310at2"/>
<proteinExistence type="predicted"/>
<dbReference type="RefSeq" id="WP_012173456.1">
    <property type="nucleotide sequence ID" value="NC_009943.1"/>
</dbReference>
<reference evidence="2 3" key="1">
    <citation type="submission" date="2007-10" db="EMBL/GenBank/DDBJ databases">
        <title>Complete sequence of Desulfococcus oleovorans Hxd3.</title>
        <authorList>
            <consortium name="US DOE Joint Genome Institute"/>
            <person name="Copeland A."/>
            <person name="Lucas S."/>
            <person name="Lapidus A."/>
            <person name="Barry K."/>
            <person name="Glavina del Rio T."/>
            <person name="Dalin E."/>
            <person name="Tice H."/>
            <person name="Pitluck S."/>
            <person name="Kiss H."/>
            <person name="Brettin T."/>
            <person name="Bruce D."/>
            <person name="Detter J.C."/>
            <person name="Han C."/>
            <person name="Schmutz J."/>
            <person name="Larimer F."/>
            <person name="Land M."/>
            <person name="Hauser L."/>
            <person name="Kyrpides N."/>
            <person name="Kim E."/>
            <person name="Wawrik B."/>
            <person name="Richardson P."/>
        </authorList>
    </citation>
    <scope>NUCLEOTIDE SEQUENCE [LARGE SCALE GENOMIC DNA]</scope>
    <source>
        <strain evidence="3">DSM 6200 / JCM 39069 / Hxd3</strain>
    </source>
</reference>
<gene>
    <name evidence="2" type="ordered locus">Dole_0027</name>
</gene>
<name>A8ZRS0_DESOH</name>
<feature type="chain" id="PRO_5002731324" description="TIGR04219 family outer membrane beta-barrel protein" evidence="1">
    <location>
        <begin position="23"/>
        <end position="256"/>
    </location>
</feature>
<organism evidence="2 3">
    <name type="scientific">Desulfosudis oleivorans (strain DSM 6200 / JCM 39069 / Hxd3)</name>
    <name type="common">Desulfococcus oleovorans</name>
    <dbReference type="NCBI Taxonomy" id="96561"/>
    <lineage>
        <taxon>Bacteria</taxon>
        <taxon>Pseudomonadati</taxon>
        <taxon>Thermodesulfobacteriota</taxon>
        <taxon>Desulfobacteria</taxon>
        <taxon>Desulfobacterales</taxon>
        <taxon>Desulfosudaceae</taxon>
        <taxon>Desulfosudis</taxon>
    </lineage>
</organism>
<keyword evidence="3" id="KW-1185">Reference proteome</keyword>
<dbReference type="eggNOG" id="COG3637">
    <property type="taxonomic scope" value="Bacteria"/>
</dbReference>
<evidence type="ECO:0000256" key="1">
    <source>
        <dbReference type="SAM" id="SignalP"/>
    </source>
</evidence>
<sequence length="256" mass="28305">MKKLWIGLALALLLAVPATSFAIGLEAAIGGWGQDISGDMAYKPLNPITDVIDFERDLGYDSETRVMGRVRIDMPLIIPNIYVMATPMEFEGTSQQAVEFKFGNDTFEADIPYTSKLSMNHVDVALFYSIPLLEMATFNRLNIDLGINLKVADLSAEITQPDTGLSEKEDYVLPIPMAFAAVQLKPIDLLAIEAEGRGISYSGNHLFNVIGRVKVKPFGPFFIAGGYRYDSIKLDEKDLRLDAQVDGFFAETGFEF</sequence>
<dbReference type="STRING" id="96561.Dole_0027"/>
<dbReference type="InterPro" id="IPR026387">
    <property type="entry name" value="OMP_w_GlyGly"/>
</dbReference>
<dbReference type="Proteomes" id="UP000008561">
    <property type="component" value="Chromosome"/>
</dbReference>
<protein>
    <recommendedName>
        <fullName evidence="4">TIGR04219 family outer membrane beta-barrel protein</fullName>
    </recommendedName>
</protein>